<proteinExistence type="predicted"/>
<dbReference type="AlphaFoldDB" id="A0A6M3JAD5"/>
<sequence length="46" mass="5797">MDEESIFYAECPHCERHEFSDEDAWFEHVSMCEWEQQRDLEREEEE</sequence>
<name>A0A6M3JAD5_9ZZZZ</name>
<gene>
    <name evidence="1" type="ORF">MM415B00367_0039</name>
</gene>
<dbReference type="EMBL" id="MT141548">
    <property type="protein sequence ID" value="QJA66062.1"/>
    <property type="molecule type" value="Genomic_DNA"/>
</dbReference>
<reference evidence="1" key="1">
    <citation type="submission" date="2020-03" db="EMBL/GenBank/DDBJ databases">
        <title>The deep terrestrial virosphere.</title>
        <authorList>
            <person name="Holmfeldt K."/>
            <person name="Nilsson E."/>
            <person name="Simone D."/>
            <person name="Lopez-Fernandez M."/>
            <person name="Wu X."/>
            <person name="de Brujin I."/>
            <person name="Lundin D."/>
            <person name="Andersson A."/>
            <person name="Bertilsson S."/>
            <person name="Dopson M."/>
        </authorList>
    </citation>
    <scope>NUCLEOTIDE SEQUENCE</scope>
    <source>
        <strain evidence="1">MM415B00367</strain>
    </source>
</reference>
<evidence type="ECO:0000313" key="1">
    <source>
        <dbReference type="EMBL" id="QJA66062.1"/>
    </source>
</evidence>
<accession>A0A6M3JAD5</accession>
<organism evidence="1">
    <name type="scientific">viral metagenome</name>
    <dbReference type="NCBI Taxonomy" id="1070528"/>
    <lineage>
        <taxon>unclassified sequences</taxon>
        <taxon>metagenomes</taxon>
        <taxon>organismal metagenomes</taxon>
    </lineage>
</organism>
<protein>
    <submittedName>
        <fullName evidence="1">Uncharacterized protein</fullName>
    </submittedName>
</protein>